<protein>
    <submittedName>
        <fullName evidence="2">Uncharacterized protein</fullName>
    </submittedName>
</protein>
<dbReference type="AlphaFoldDB" id="A0ABD6EVM2"/>
<feature type="region of interest" description="Disordered" evidence="1">
    <location>
        <begin position="158"/>
        <end position="189"/>
    </location>
</feature>
<organism evidence="2 3">
    <name type="scientific">Gnathostoma spinigerum</name>
    <dbReference type="NCBI Taxonomy" id="75299"/>
    <lineage>
        <taxon>Eukaryota</taxon>
        <taxon>Metazoa</taxon>
        <taxon>Ecdysozoa</taxon>
        <taxon>Nematoda</taxon>
        <taxon>Chromadorea</taxon>
        <taxon>Rhabditida</taxon>
        <taxon>Spirurina</taxon>
        <taxon>Gnathostomatomorpha</taxon>
        <taxon>Gnathostomatoidea</taxon>
        <taxon>Gnathostomatidae</taxon>
        <taxon>Gnathostoma</taxon>
    </lineage>
</organism>
<feature type="compositionally biased region" description="Basic and acidic residues" evidence="1">
    <location>
        <begin position="158"/>
        <end position="167"/>
    </location>
</feature>
<keyword evidence="3" id="KW-1185">Reference proteome</keyword>
<reference evidence="2 3" key="1">
    <citation type="submission" date="2024-08" db="EMBL/GenBank/DDBJ databases">
        <title>Gnathostoma spinigerum genome.</title>
        <authorList>
            <person name="Gonzalez-Bertolin B."/>
            <person name="Monzon S."/>
            <person name="Zaballos A."/>
            <person name="Jimenez P."/>
            <person name="Dekumyoy P."/>
            <person name="Varona S."/>
            <person name="Cuesta I."/>
            <person name="Sumanam S."/>
            <person name="Adisakwattana P."/>
            <person name="Gasser R.B."/>
            <person name="Hernandez-Gonzalez A."/>
            <person name="Young N.D."/>
            <person name="Perteguer M.J."/>
        </authorList>
    </citation>
    <scope>NUCLEOTIDE SEQUENCE [LARGE SCALE GENOMIC DNA]</scope>
    <source>
        <strain evidence="2">AL3</strain>
        <tissue evidence="2">Liver</tissue>
    </source>
</reference>
<evidence type="ECO:0000313" key="2">
    <source>
        <dbReference type="EMBL" id="MFH4983401.1"/>
    </source>
</evidence>
<proteinExistence type="predicted"/>
<gene>
    <name evidence="2" type="ORF">AB6A40_010110</name>
</gene>
<comment type="caution">
    <text evidence="2">The sequence shown here is derived from an EMBL/GenBank/DDBJ whole genome shotgun (WGS) entry which is preliminary data.</text>
</comment>
<evidence type="ECO:0000313" key="3">
    <source>
        <dbReference type="Proteomes" id="UP001608902"/>
    </source>
</evidence>
<sequence>MRLNIQLTLFEYTDFANFLAEYGSYSSVYGETTSERSPCVSTVPAITNSETFRLEALVQLSKSFVRRVNHLFTETVMGTTVSSTSSPEPDDTASNADRLLAYLDQKPLRMTNMLRLTRIINDSSPEEKLQLYRAGVVRKLCEMIAHCGNVDNRYRANESRDTIENNDKRRRSVKRNSGQHGAHRGIGYGHGSTRSRWDIERTVEERLAREEHLIWLLNAMTAYIYCASPDFSTDDYLTYMNRHPVHLSPPVVKEIGESAIIDLLEYHLNNDSVFDVSEHMELYQALLETAAAMSIVPSLVPYLVHPHLKGSRSISKDLVLRFAQAMLSYPTSFRGQMGSPDFRLMDFISRVERYSQVRHDFVASKQP</sequence>
<dbReference type="EMBL" id="JBGFUD010012139">
    <property type="protein sequence ID" value="MFH4983401.1"/>
    <property type="molecule type" value="Genomic_DNA"/>
</dbReference>
<accession>A0ABD6EVM2</accession>
<dbReference type="Proteomes" id="UP001608902">
    <property type="component" value="Unassembled WGS sequence"/>
</dbReference>
<name>A0ABD6EVM2_9BILA</name>
<evidence type="ECO:0000256" key="1">
    <source>
        <dbReference type="SAM" id="MobiDB-lite"/>
    </source>
</evidence>